<keyword evidence="2" id="KW-0472">Membrane</keyword>
<protein>
    <submittedName>
        <fullName evidence="3">Uncharacterized protein</fullName>
    </submittedName>
</protein>
<keyword evidence="2" id="KW-1133">Transmembrane helix</keyword>
<evidence type="ECO:0000256" key="1">
    <source>
        <dbReference type="SAM" id="MobiDB-lite"/>
    </source>
</evidence>
<evidence type="ECO:0000313" key="3">
    <source>
        <dbReference type="EMBL" id="GGK25693.1"/>
    </source>
</evidence>
<dbReference type="AlphaFoldDB" id="A0A8J3BMT2"/>
<comment type="caution">
    <text evidence="3">The sequence shown here is derived from an EMBL/GenBank/DDBJ whole genome shotgun (WGS) entry which is preliminary data.</text>
</comment>
<dbReference type="Proteomes" id="UP000662200">
    <property type="component" value="Unassembled WGS sequence"/>
</dbReference>
<evidence type="ECO:0000256" key="2">
    <source>
        <dbReference type="SAM" id="Phobius"/>
    </source>
</evidence>
<sequence length="461" mass="46893">MAQQRPPGTTGKIPQQRTAASARPGGGDAAPADTGRGGPLLRRVRAVPPRTLLGAGGVAAAVVAAVVLLAQPAAPPAAPPAPGDGSVPIAQAWPAVRVSAAHAGNLADNTTFTPRLFVTPDLAVGMARTPDGAHLRVVLRGVDGTTTEVNRSPSADDPIFNGFTVADPRTVVYAESHSVKGEFATTIWRVDVPTGKASVVTTDTGNATFRKSAFDLVVAEGKVHWLTGGNIKYIPAELRSVPVGGGPVTRQSVPTLLSLSTWPYLTSAESALSVAAKVYHLKTRREVTVPTTPTESVKCSATWCRIGVSGPNGLSRIDVMHPDGSGRTRMAGPVGSVMNDVAVAGRFEPFSLPEDPMTGTITLRLYDLATGQVVEIARGAAVVEAQGTMLWWSIGEPGKSYTWHAADLAAVPAAPAPTASAPTASATPAAGGGTPTGPAPTDPASASPAATAGTPEPAPSS</sequence>
<organism evidence="3 4">
    <name type="scientific">Pilimelia terevasa</name>
    <dbReference type="NCBI Taxonomy" id="53372"/>
    <lineage>
        <taxon>Bacteria</taxon>
        <taxon>Bacillati</taxon>
        <taxon>Actinomycetota</taxon>
        <taxon>Actinomycetes</taxon>
        <taxon>Micromonosporales</taxon>
        <taxon>Micromonosporaceae</taxon>
        <taxon>Pilimelia</taxon>
    </lineage>
</organism>
<dbReference type="EMBL" id="BMQC01000005">
    <property type="protein sequence ID" value="GGK25693.1"/>
    <property type="molecule type" value="Genomic_DNA"/>
</dbReference>
<feature type="compositionally biased region" description="Low complexity" evidence="1">
    <location>
        <begin position="442"/>
        <end position="455"/>
    </location>
</feature>
<feature type="compositionally biased region" description="Low complexity" evidence="1">
    <location>
        <begin position="414"/>
        <end position="429"/>
    </location>
</feature>
<evidence type="ECO:0000313" key="4">
    <source>
        <dbReference type="Proteomes" id="UP000662200"/>
    </source>
</evidence>
<feature type="region of interest" description="Disordered" evidence="1">
    <location>
        <begin position="414"/>
        <end position="461"/>
    </location>
</feature>
<keyword evidence="2" id="KW-0812">Transmembrane</keyword>
<feature type="region of interest" description="Disordered" evidence="1">
    <location>
        <begin position="1"/>
        <end position="40"/>
    </location>
</feature>
<dbReference type="SUPFAM" id="SSF69304">
    <property type="entry name" value="Tricorn protease N-terminal domain"/>
    <property type="match status" value="1"/>
</dbReference>
<feature type="compositionally biased region" description="Polar residues" evidence="1">
    <location>
        <begin position="1"/>
        <end position="18"/>
    </location>
</feature>
<feature type="compositionally biased region" description="Low complexity" evidence="1">
    <location>
        <begin position="19"/>
        <end position="34"/>
    </location>
</feature>
<feature type="transmembrane region" description="Helical" evidence="2">
    <location>
        <begin position="51"/>
        <end position="70"/>
    </location>
</feature>
<dbReference type="RefSeq" id="WP_189113758.1">
    <property type="nucleotide sequence ID" value="NZ_BMQC01000005.1"/>
</dbReference>
<proteinExistence type="predicted"/>
<reference evidence="3" key="2">
    <citation type="submission" date="2020-09" db="EMBL/GenBank/DDBJ databases">
        <authorList>
            <person name="Sun Q."/>
            <person name="Ohkuma M."/>
        </authorList>
    </citation>
    <scope>NUCLEOTIDE SEQUENCE</scope>
    <source>
        <strain evidence="3">JCM 3091</strain>
    </source>
</reference>
<accession>A0A8J3BMT2</accession>
<gene>
    <name evidence="3" type="ORF">GCM10010124_17840</name>
</gene>
<reference evidence="3" key="1">
    <citation type="journal article" date="2014" name="Int. J. Syst. Evol. Microbiol.">
        <title>Complete genome sequence of Corynebacterium casei LMG S-19264T (=DSM 44701T), isolated from a smear-ripened cheese.</title>
        <authorList>
            <consortium name="US DOE Joint Genome Institute (JGI-PGF)"/>
            <person name="Walter F."/>
            <person name="Albersmeier A."/>
            <person name="Kalinowski J."/>
            <person name="Ruckert C."/>
        </authorList>
    </citation>
    <scope>NUCLEOTIDE SEQUENCE</scope>
    <source>
        <strain evidence="3">JCM 3091</strain>
    </source>
</reference>
<keyword evidence="4" id="KW-1185">Reference proteome</keyword>
<name>A0A8J3BMT2_9ACTN</name>